<sequence>MLLRECSSIVVIFPPTL</sequence>
<organism evidence="1">
    <name type="scientific">Arundo donax</name>
    <name type="common">Giant reed</name>
    <name type="synonym">Donax arundinaceus</name>
    <dbReference type="NCBI Taxonomy" id="35708"/>
    <lineage>
        <taxon>Eukaryota</taxon>
        <taxon>Viridiplantae</taxon>
        <taxon>Streptophyta</taxon>
        <taxon>Embryophyta</taxon>
        <taxon>Tracheophyta</taxon>
        <taxon>Spermatophyta</taxon>
        <taxon>Magnoliopsida</taxon>
        <taxon>Liliopsida</taxon>
        <taxon>Poales</taxon>
        <taxon>Poaceae</taxon>
        <taxon>PACMAD clade</taxon>
        <taxon>Arundinoideae</taxon>
        <taxon>Arundineae</taxon>
        <taxon>Arundo</taxon>
    </lineage>
</organism>
<reference evidence="1" key="1">
    <citation type="submission" date="2014-09" db="EMBL/GenBank/DDBJ databases">
        <authorList>
            <person name="Magalhaes I.L.F."/>
            <person name="Oliveira U."/>
            <person name="Santos F.R."/>
            <person name="Vidigal T.H.D.A."/>
            <person name="Brescovit A.D."/>
            <person name="Santos A.J."/>
        </authorList>
    </citation>
    <scope>NUCLEOTIDE SEQUENCE</scope>
    <source>
        <tissue evidence="1">Shoot tissue taken approximately 20 cm above the soil surface</tissue>
    </source>
</reference>
<dbReference type="AlphaFoldDB" id="A0A0A9GCX5"/>
<evidence type="ECO:0000313" key="1">
    <source>
        <dbReference type="EMBL" id="JAE20401.1"/>
    </source>
</evidence>
<accession>A0A0A9GCX5</accession>
<dbReference type="EMBL" id="GBRH01177495">
    <property type="protein sequence ID" value="JAE20401.1"/>
    <property type="molecule type" value="Transcribed_RNA"/>
</dbReference>
<name>A0A0A9GCX5_ARUDO</name>
<protein>
    <submittedName>
        <fullName evidence="1">RuBisCO large subunit-binding protein subunit beta</fullName>
    </submittedName>
</protein>
<proteinExistence type="predicted"/>
<reference evidence="1" key="2">
    <citation type="journal article" date="2015" name="Data Brief">
        <title>Shoot transcriptome of the giant reed, Arundo donax.</title>
        <authorList>
            <person name="Barrero R.A."/>
            <person name="Guerrero F.D."/>
            <person name="Moolhuijzen P."/>
            <person name="Goolsby J.A."/>
            <person name="Tidwell J."/>
            <person name="Bellgard S.E."/>
            <person name="Bellgard M.I."/>
        </authorList>
    </citation>
    <scope>NUCLEOTIDE SEQUENCE</scope>
    <source>
        <tissue evidence="1">Shoot tissue taken approximately 20 cm above the soil surface</tissue>
    </source>
</reference>